<accession>A0ABU4RWS1</accession>
<evidence type="ECO:0000256" key="1">
    <source>
        <dbReference type="ARBA" id="ARBA00000868"/>
    </source>
</evidence>
<dbReference type="Gene3D" id="3.40.50.2020">
    <property type="match status" value="1"/>
</dbReference>
<dbReference type="NCBIfam" id="TIGR01090">
    <property type="entry name" value="apt"/>
    <property type="match status" value="1"/>
</dbReference>
<comment type="subcellular location">
    <subcellularLocation>
        <location evidence="3 11">Cytoplasm</location>
    </subcellularLocation>
</comment>
<feature type="domain" description="Phosphoribosyltransferase" evidence="12">
    <location>
        <begin position="52"/>
        <end position="152"/>
    </location>
</feature>
<keyword evidence="8 11" id="KW-0328">Glycosyltransferase</keyword>
<dbReference type="InterPro" id="IPR005764">
    <property type="entry name" value="Ade_phspho_trans"/>
</dbReference>
<evidence type="ECO:0000256" key="4">
    <source>
        <dbReference type="ARBA" id="ARBA00004659"/>
    </source>
</evidence>
<evidence type="ECO:0000256" key="7">
    <source>
        <dbReference type="ARBA" id="ARBA00022490"/>
    </source>
</evidence>
<gene>
    <name evidence="11" type="primary">apt</name>
    <name evidence="13" type="ORF">SCD92_08070</name>
</gene>
<comment type="caution">
    <text evidence="13">The sequence shown here is derived from an EMBL/GenBank/DDBJ whole genome shotgun (WGS) entry which is preliminary data.</text>
</comment>
<keyword evidence="9 11" id="KW-0808">Transferase</keyword>
<dbReference type="SUPFAM" id="SSF53271">
    <property type="entry name" value="PRTase-like"/>
    <property type="match status" value="1"/>
</dbReference>
<reference evidence="13 14" key="1">
    <citation type="submission" date="2023-11" db="EMBL/GenBank/DDBJ databases">
        <title>Gilvimarinus fulvus sp. nov., isolated from the surface of Kelp.</title>
        <authorList>
            <person name="Sun Y.Y."/>
            <person name="Gong Y."/>
            <person name="Du Z.J."/>
        </authorList>
    </citation>
    <scope>NUCLEOTIDE SEQUENCE [LARGE SCALE GENOMIC DNA]</scope>
    <source>
        <strain evidence="13 14">SDUM040013</strain>
    </source>
</reference>
<evidence type="ECO:0000256" key="2">
    <source>
        <dbReference type="ARBA" id="ARBA00003968"/>
    </source>
</evidence>
<dbReference type="NCBIfam" id="NF002634">
    <property type="entry name" value="PRK02304.1-3"/>
    <property type="match status" value="1"/>
</dbReference>
<proteinExistence type="inferred from homology"/>
<organism evidence="13 14">
    <name type="scientific">Gilvimarinus gilvus</name>
    <dbReference type="NCBI Taxonomy" id="3058038"/>
    <lineage>
        <taxon>Bacteria</taxon>
        <taxon>Pseudomonadati</taxon>
        <taxon>Pseudomonadota</taxon>
        <taxon>Gammaproteobacteria</taxon>
        <taxon>Cellvibrionales</taxon>
        <taxon>Cellvibrionaceae</taxon>
        <taxon>Gilvimarinus</taxon>
    </lineage>
</organism>
<evidence type="ECO:0000256" key="6">
    <source>
        <dbReference type="ARBA" id="ARBA00011893"/>
    </source>
</evidence>
<evidence type="ECO:0000256" key="10">
    <source>
        <dbReference type="ARBA" id="ARBA00022726"/>
    </source>
</evidence>
<keyword evidence="7 11" id="KW-0963">Cytoplasm</keyword>
<name>A0ABU4RWS1_9GAMM</name>
<dbReference type="Proteomes" id="UP001273505">
    <property type="component" value="Unassembled WGS sequence"/>
</dbReference>
<dbReference type="PANTHER" id="PTHR32315:SF3">
    <property type="entry name" value="ADENINE PHOSPHORIBOSYLTRANSFERASE"/>
    <property type="match status" value="1"/>
</dbReference>
<evidence type="ECO:0000256" key="9">
    <source>
        <dbReference type="ARBA" id="ARBA00022679"/>
    </source>
</evidence>
<comment type="subunit">
    <text evidence="11">Homodimer.</text>
</comment>
<evidence type="ECO:0000256" key="3">
    <source>
        <dbReference type="ARBA" id="ARBA00004496"/>
    </source>
</evidence>
<dbReference type="InterPro" id="IPR029057">
    <property type="entry name" value="PRTase-like"/>
</dbReference>
<evidence type="ECO:0000256" key="11">
    <source>
        <dbReference type="HAMAP-Rule" id="MF_00004"/>
    </source>
</evidence>
<dbReference type="PANTHER" id="PTHR32315">
    <property type="entry name" value="ADENINE PHOSPHORIBOSYLTRANSFERASE"/>
    <property type="match status" value="1"/>
</dbReference>
<evidence type="ECO:0000259" key="12">
    <source>
        <dbReference type="Pfam" id="PF00156"/>
    </source>
</evidence>
<comment type="function">
    <text evidence="2 11">Catalyzes a salvage reaction resulting in the formation of AMP, that is energically less costly than de novo synthesis.</text>
</comment>
<dbReference type="CDD" id="cd06223">
    <property type="entry name" value="PRTases_typeI"/>
    <property type="match status" value="1"/>
</dbReference>
<dbReference type="EC" id="2.4.2.7" evidence="6 11"/>
<dbReference type="NCBIfam" id="NF002636">
    <property type="entry name" value="PRK02304.1-5"/>
    <property type="match status" value="1"/>
</dbReference>
<comment type="similarity">
    <text evidence="5 11">Belongs to the purine/pyrimidine phosphoribosyltransferase family.</text>
</comment>
<comment type="pathway">
    <text evidence="4 11">Purine metabolism; AMP biosynthesis via salvage pathway; AMP from adenine: step 1/1.</text>
</comment>
<dbReference type="HAMAP" id="MF_00004">
    <property type="entry name" value="Aden_phosphoribosyltr"/>
    <property type="match status" value="1"/>
</dbReference>
<sequence length="176" mass="19319">MEKIRNAITTIANFPKPGIQFRDITSLLECPEASRLTVEKLGHKCIDIDCNKIVAIEARGFIFGATLAQELSVPLVLARKPGKLPRATLQQQYKLEYGQDTLHIHRDSLQEGDRVLIIDDLIATGGTALAVVKLVEQVGAQVTHACFVVALPELGGVSRLQKAGVRVDYLLEYDSE</sequence>
<dbReference type="InterPro" id="IPR000836">
    <property type="entry name" value="PRTase_dom"/>
</dbReference>
<evidence type="ECO:0000313" key="14">
    <source>
        <dbReference type="Proteomes" id="UP001273505"/>
    </source>
</evidence>
<keyword evidence="14" id="KW-1185">Reference proteome</keyword>
<evidence type="ECO:0000313" key="13">
    <source>
        <dbReference type="EMBL" id="MDX6849313.1"/>
    </source>
</evidence>
<dbReference type="RefSeq" id="WP_302721899.1">
    <property type="nucleotide sequence ID" value="NZ_JAULRU010000418.1"/>
</dbReference>
<evidence type="ECO:0000256" key="5">
    <source>
        <dbReference type="ARBA" id="ARBA00008391"/>
    </source>
</evidence>
<dbReference type="EMBL" id="JAXAFO010000011">
    <property type="protein sequence ID" value="MDX6849313.1"/>
    <property type="molecule type" value="Genomic_DNA"/>
</dbReference>
<dbReference type="GO" id="GO:0003999">
    <property type="term" value="F:adenine phosphoribosyltransferase activity"/>
    <property type="evidence" value="ECO:0007669"/>
    <property type="project" value="UniProtKB-EC"/>
</dbReference>
<dbReference type="Pfam" id="PF00156">
    <property type="entry name" value="Pribosyltran"/>
    <property type="match status" value="1"/>
</dbReference>
<comment type="catalytic activity">
    <reaction evidence="1 11">
        <text>AMP + diphosphate = 5-phospho-alpha-D-ribose 1-diphosphate + adenine</text>
        <dbReference type="Rhea" id="RHEA:16609"/>
        <dbReference type="ChEBI" id="CHEBI:16708"/>
        <dbReference type="ChEBI" id="CHEBI:33019"/>
        <dbReference type="ChEBI" id="CHEBI:58017"/>
        <dbReference type="ChEBI" id="CHEBI:456215"/>
        <dbReference type="EC" id="2.4.2.7"/>
    </reaction>
</comment>
<protein>
    <recommendedName>
        <fullName evidence="6 11">Adenine phosphoribosyltransferase</fullName>
        <shortName evidence="11">APRT</shortName>
        <ecNumber evidence="6 11">2.4.2.7</ecNumber>
    </recommendedName>
</protein>
<evidence type="ECO:0000256" key="8">
    <source>
        <dbReference type="ARBA" id="ARBA00022676"/>
    </source>
</evidence>
<keyword evidence="10 11" id="KW-0660">Purine salvage</keyword>
<dbReference type="InterPro" id="IPR050054">
    <property type="entry name" value="UPRTase/APRTase"/>
</dbReference>